<dbReference type="AlphaFoldDB" id="D8LB65"/>
<dbReference type="OMA" id="NNHWRLS"/>
<protein>
    <submittedName>
        <fullName evidence="3">Glucokinase</fullName>
    </submittedName>
</protein>
<evidence type="ECO:0000313" key="3">
    <source>
        <dbReference type="EMBL" id="CBN76574.1"/>
    </source>
</evidence>
<dbReference type="GO" id="GO:0005536">
    <property type="term" value="F:D-glucose binding"/>
    <property type="evidence" value="ECO:0007669"/>
    <property type="project" value="InterPro"/>
</dbReference>
<sequence>MPTVMVADIGGTSSRFILYEALAKVELVVGQKAPGALVFQKTYPNENVATFYSQVSAFLEDAEVVEPPETACIAVAGPVSDNRVVMTNRAWVIDGAEIEEMFNITSVRLVNDFVAAGYGLLTLDIDAECAMLQAGDRKEGAPIGCIGSGTGLGETFLTCPVGGEVYDAWPTEGGHSEMAPRNDLEYDLIKYIKKTHETSRVSVERVASGTGLVNVYNFLVETFPERVDKAVHEEFQAAGDQKGAVISKNSTVPGSICEQVMEIWATHYGAEAGVMGLRCIPTGGLFIAGGMTHKNLRMLEGEDSPFMKGFYDKGRVSSLLKAVPVYAVLVEDIGLRGAHFVAYRLYRRQHGDEYKKHHLKKVVALSATSVLTLAAVSAAVGAAVARAVSRSNAGFRPASMLLFVLQTKVLFGFCPALSAAFVTEVEGPPPNPWVESVGGGSWEETSVSVKVLFDLWLQWCPMLALVSGVGSCRNTIEVLRRNWFPFGGVVRQGGGRQS</sequence>
<dbReference type="PANTHER" id="PTHR47363">
    <property type="entry name" value="GLUCOKINASE"/>
    <property type="match status" value="1"/>
</dbReference>
<accession>D8LB65</accession>
<dbReference type="Gene3D" id="3.30.420.40">
    <property type="match status" value="1"/>
</dbReference>
<dbReference type="CDD" id="cd24008">
    <property type="entry name" value="ASKHA_NBD_GLK"/>
    <property type="match status" value="1"/>
</dbReference>
<proteinExistence type="predicted"/>
<dbReference type="InParanoid" id="D8LB65"/>
<evidence type="ECO:0000256" key="2">
    <source>
        <dbReference type="ARBA" id="ARBA00022777"/>
    </source>
</evidence>
<organism evidence="3 4">
    <name type="scientific">Ectocarpus siliculosus</name>
    <name type="common">Brown alga</name>
    <name type="synonym">Conferva siliculosa</name>
    <dbReference type="NCBI Taxonomy" id="2880"/>
    <lineage>
        <taxon>Eukaryota</taxon>
        <taxon>Sar</taxon>
        <taxon>Stramenopiles</taxon>
        <taxon>Ochrophyta</taxon>
        <taxon>PX clade</taxon>
        <taxon>Phaeophyceae</taxon>
        <taxon>Ectocarpales</taxon>
        <taxon>Ectocarpaceae</taxon>
        <taxon>Ectocarpus</taxon>
    </lineage>
</organism>
<dbReference type="Pfam" id="PF02685">
    <property type="entry name" value="Glucokinase"/>
    <property type="match status" value="1"/>
</dbReference>
<dbReference type="OrthoDB" id="10251652at2759"/>
<dbReference type="GO" id="GO:0004340">
    <property type="term" value="F:glucokinase activity"/>
    <property type="evidence" value="ECO:0007669"/>
    <property type="project" value="InterPro"/>
</dbReference>
<dbReference type="InterPro" id="IPR043129">
    <property type="entry name" value="ATPase_NBD"/>
</dbReference>
<dbReference type="GO" id="GO:0005524">
    <property type="term" value="F:ATP binding"/>
    <property type="evidence" value="ECO:0007669"/>
    <property type="project" value="InterPro"/>
</dbReference>
<dbReference type="PANTHER" id="PTHR47363:SF1">
    <property type="entry name" value="GLUCOKINASE"/>
    <property type="match status" value="1"/>
</dbReference>
<name>D8LB65_ECTSI</name>
<reference evidence="3 4" key="1">
    <citation type="journal article" date="2010" name="Nature">
        <title>The Ectocarpus genome and the independent evolution of multicellularity in brown algae.</title>
        <authorList>
            <person name="Cock J.M."/>
            <person name="Sterck L."/>
            <person name="Rouze P."/>
            <person name="Scornet D."/>
            <person name="Allen A.E."/>
            <person name="Amoutzias G."/>
            <person name="Anthouard V."/>
            <person name="Artiguenave F."/>
            <person name="Aury J.M."/>
            <person name="Badger J.H."/>
            <person name="Beszteri B."/>
            <person name="Billiau K."/>
            <person name="Bonnet E."/>
            <person name="Bothwell J.H."/>
            <person name="Bowler C."/>
            <person name="Boyen C."/>
            <person name="Brownlee C."/>
            <person name="Carrano C.J."/>
            <person name="Charrier B."/>
            <person name="Cho G.Y."/>
            <person name="Coelho S.M."/>
            <person name="Collen J."/>
            <person name="Corre E."/>
            <person name="Da Silva C."/>
            <person name="Delage L."/>
            <person name="Delaroque N."/>
            <person name="Dittami S.M."/>
            <person name="Doulbeau S."/>
            <person name="Elias M."/>
            <person name="Farnham G."/>
            <person name="Gachon C.M."/>
            <person name="Gschloessl B."/>
            <person name="Heesch S."/>
            <person name="Jabbari K."/>
            <person name="Jubin C."/>
            <person name="Kawai H."/>
            <person name="Kimura K."/>
            <person name="Kloareg B."/>
            <person name="Kupper F.C."/>
            <person name="Lang D."/>
            <person name="Le Bail A."/>
            <person name="Leblanc C."/>
            <person name="Lerouge P."/>
            <person name="Lohr M."/>
            <person name="Lopez P.J."/>
            <person name="Martens C."/>
            <person name="Maumus F."/>
            <person name="Michel G."/>
            <person name="Miranda-Saavedra D."/>
            <person name="Morales J."/>
            <person name="Moreau H."/>
            <person name="Motomura T."/>
            <person name="Nagasato C."/>
            <person name="Napoli C.A."/>
            <person name="Nelson D.R."/>
            <person name="Nyvall-Collen P."/>
            <person name="Peters A.F."/>
            <person name="Pommier C."/>
            <person name="Potin P."/>
            <person name="Poulain J."/>
            <person name="Quesneville H."/>
            <person name="Read B."/>
            <person name="Rensing S.A."/>
            <person name="Ritter A."/>
            <person name="Rousvoal S."/>
            <person name="Samanta M."/>
            <person name="Samson G."/>
            <person name="Schroeder D.C."/>
            <person name="Segurens B."/>
            <person name="Strittmatter M."/>
            <person name="Tonon T."/>
            <person name="Tregear J.W."/>
            <person name="Valentin K."/>
            <person name="von Dassow P."/>
            <person name="Yamagishi T."/>
            <person name="Van de Peer Y."/>
            <person name="Wincker P."/>
        </authorList>
    </citation>
    <scope>NUCLEOTIDE SEQUENCE [LARGE SCALE GENOMIC DNA]</scope>
    <source>
        <strain evidence="4">Ec32 / CCAP1310/4</strain>
    </source>
</reference>
<dbReference type="eggNOG" id="ENOG502QSB1">
    <property type="taxonomic scope" value="Eukaryota"/>
</dbReference>
<keyword evidence="4" id="KW-1185">Reference proteome</keyword>
<dbReference type="EMBL" id="FN647682">
    <property type="protein sequence ID" value="CBN76574.1"/>
    <property type="molecule type" value="Genomic_DNA"/>
</dbReference>
<evidence type="ECO:0000256" key="1">
    <source>
        <dbReference type="ARBA" id="ARBA00022679"/>
    </source>
</evidence>
<dbReference type="Proteomes" id="UP000002630">
    <property type="component" value="Linkage Group LG01"/>
</dbReference>
<dbReference type="EMBL" id="FN649726">
    <property type="protein sequence ID" value="CBN76574.1"/>
    <property type="molecule type" value="Genomic_DNA"/>
</dbReference>
<keyword evidence="1" id="KW-0808">Transferase</keyword>
<keyword evidence="2" id="KW-0418">Kinase</keyword>
<dbReference type="STRING" id="2880.D8LB65"/>
<dbReference type="NCBIfam" id="TIGR00749">
    <property type="entry name" value="glk"/>
    <property type="match status" value="1"/>
</dbReference>
<dbReference type="SUPFAM" id="SSF53067">
    <property type="entry name" value="Actin-like ATPase domain"/>
    <property type="match status" value="1"/>
</dbReference>
<evidence type="ECO:0000313" key="4">
    <source>
        <dbReference type="Proteomes" id="UP000002630"/>
    </source>
</evidence>
<dbReference type="InterPro" id="IPR003836">
    <property type="entry name" value="Glucokinase"/>
</dbReference>
<dbReference type="GO" id="GO:0006096">
    <property type="term" value="P:glycolytic process"/>
    <property type="evidence" value="ECO:0007669"/>
    <property type="project" value="InterPro"/>
</dbReference>
<dbReference type="Gene3D" id="3.40.367.20">
    <property type="match status" value="1"/>
</dbReference>
<gene>
    <name evidence="3" type="ORF">Esi_0000_0270</name>
</gene>